<dbReference type="RefSeq" id="WP_283223914.1">
    <property type="nucleotide sequence ID" value="NZ_JASGBH010000004.1"/>
</dbReference>
<dbReference type="Proteomes" id="UP001431902">
    <property type="component" value="Unassembled WGS sequence"/>
</dbReference>
<keyword evidence="1" id="KW-0812">Transmembrane</keyword>
<proteinExistence type="predicted"/>
<feature type="transmembrane region" description="Helical" evidence="1">
    <location>
        <begin position="18"/>
        <end position="38"/>
    </location>
</feature>
<evidence type="ECO:0000313" key="3">
    <source>
        <dbReference type="Proteomes" id="UP001431902"/>
    </source>
</evidence>
<keyword evidence="3" id="KW-1185">Reference proteome</keyword>
<sequence>MQIAEEVKETYFDRNAPWLIPACCVFVIVTTPLLVAMLGVHIPLPGWSIQVMVGVGSLLTGFRSMQVDTFSARFIRIVCLAVVIFLLLMQVFL</sequence>
<accession>A0ABT6X5W5</accession>
<name>A0ABT6X5W5_9BURK</name>
<feature type="transmembrane region" description="Helical" evidence="1">
    <location>
        <begin position="44"/>
        <end position="62"/>
    </location>
</feature>
<gene>
    <name evidence="2" type="ORF">QLQ16_06655</name>
</gene>
<dbReference type="EMBL" id="JASGBH010000004">
    <property type="protein sequence ID" value="MDI9233512.1"/>
    <property type="molecule type" value="Genomic_DNA"/>
</dbReference>
<protein>
    <recommendedName>
        <fullName evidence="4">Membrane transporter protein</fullName>
    </recommendedName>
</protein>
<keyword evidence="1" id="KW-0472">Membrane</keyword>
<evidence type="ECO:0008006" key="4">
    <source>
        <dbReference type="Google" id="ProtNLM"/>
    </source>
</evidence>
<feature type="transmembrane region" description="Helical" evidence="1">
    <location>
        <begin position="74"/>
        <end position="92"/>
    </location>
</feature>
<organism evidence="2 3">
    <name type="scientific">Limnohabitans lacus</name>
    <dbReference type="NCBI Taxonomy" id="3045173"/>
    <lineage>
        <taxon>Bacteria</taxon>
        <taxon>Pseudomonadati</taxon>
        <taxon>Pseudomonadota</taxon>
        <taxon>Betaproteobacteria</taxon>
        <taxon>Burkholderiales</taxon>
        <taxon>Comamonadaceae</taxon>
        <taxon>Limnohabitans</taxon>
    </lineage>
</organism>
<evidence type="ECO:0000313" key="2">
    <source>
        <dbReference type="EMBL" id="MDI9233512.1"/>
    </source>
</evidence>
<evidence type="ECO:0000256" key="1">
    <source>
        <dbReference type="SAM" id="Phobius"/>
    </source>
</evidence>
<keyword evidence="1" id="KW-1133">Transmembrane helix</keyword>
<comment type="caution">
    <text evidence="2">The sequence shown here is derived from an EMBL/GenBank/DDBJ whole genome shotgun (WGS) entry which is preliminary data.</text>
</comment>
<reference evidence="2" key="1">
    <citation type="submission" date="2023-05" db="EMBL/GenBank/DDBJ databases">
        <title>Limnohabitans sp. strain HM2-2 Genome sequencing and assembly.</title>
        <authorList>
            <person name="Jung Y."/>
        </authorList>
    </citation>
    <scope>NUCLEOTIDE SEQUENCE</scope>
    <source>
        <strain evidence="2">HM2-2</strain>
    </source>
</reference>